<comment type="catalytic activity">
    <reaction evidence="1">
        <text>Eliminative cleavage of (1-&gt;4)-alpha-D-galacturonan to give oligosaccharides with 4-deoxy-alpha-D-galact-4-enuronosyl groups at their non-reducing ends.</text>
        <dbReference type="EC" id="4.2.2.2"/>
    </reaction>
</comment>
<dbReference type="GO" id="GO:0005576">
    <property type="term" value="C:extracellular region"/>
    <property type="evidence" value="ECO:0007669"/>
    <property type="project" value="UniProtKB-SubCell"/>
</dbReference>
<dbReference type="RefSeq" id="XP_033402256.1">
    <property type="nucleotide sequence ID" value="XM_033541662.1"/>
</dbReference>
<evidence type="ECO:0000313" key="14">
    <source>
        <dbReference type="EMBL" id="KAF2146547.1"/>
    </source>
</evidence>
<dbReference type="AlphaFoldDB" id="A0A6A6BUR6"/>
<dbReference type="PANTHER" id="PTHR31683:SF18">
    <property type="entry name" value="PECTATE LYASE 21-RELATED"/>
    <property type="match status" value="1"/>
</dbReference>
<dbReference type="InterPro" id="IPR011050">
    <property type="entry name" value="Pectin_lyase_fold/virulence"/>
</dbReference>
<dbReference type="SUPFAM" id="SSF51126">
    <property type="entry name" value="Pectin lyase-like"/>
    <property type="match status" value="1"/>
</dbReference>
<proteinExistence type="inferred from homology"/>
<evidence type="ECO:0000256" key="11">
    <source>
        <dbReference type="RuleBase" id="RU361173"/>
    </source>
</evidence>
<dbReference type="EC" id="4.2.2.2" evidence="5"/>
<dbReference type="InterPro" id="IPR002022">
    <property type="entry name" value="Pec_lyase"/>
</dbReference>
<organism evidence="14 15">
    <name type="scientific">Aplosporella prunicola CBS 121167</name>
    <dbReference type="NCBI Taxonomy" id="1176127"/>
    <lineage>
        <taxon>Eukaryota</taxon>
        <taxon>Fungi</taxon>
        <taxon>Dikarya</taxon>
        <taxon>Ascomycota</taxon>
        <taxon>Pezizomycotina</taxon>
        <taxon>Dothideomycetes</taxon>
        <taxon>Dothideomycetes incertae sedis</taxon>
        <taxon>Botryosphaeriales</taxon>
        <taxon>Aplosporellaceae</taxon>
        <taxon>Aplosporella</taxon>
    </lineage>
</organism>
<comment type="similarity">
    <text evidence="4 11">Belongs to the polysaccharide lyase 1 family.</text>
</comment>
<evidence type="ECO:0000256" key="3">
    <source>
        <dbReference type="ARBA" id="ARBA00004613"/>
    </source>
</evidence>
<evidence type="ECO:0000256" key="9">
    <source>
        <dbReference type="ARBA" id="ARBA00022837"/>
    </source>
</evidence>
<keyword evidence="11" id="KW-0624">Polysaccharide degradation</keyword>
<evidence type="ECO:0000256" key="10">
    <source>
        <dbReference type="ARBA" id="ARBA00023239"/>
    </source>
</evidence>
<dbReference type="SMART" id="SM00656">
    <property type="entry name" value="Amb_all"/>
    <property type="match status" value="1"/>
</dbReference>
<dbReference type="PANTHER" id="PTHR31683">
    <property type="entry name" value="PECTATE LYASE 18-RELATED"/>
    <property type="match status" value="1"/>
</dbReference>
<dbReference type="GO" id="GO:0030570">
    <property type="term" value="F:pectate lyase activity"/>
    <property type="evidence" value="ECO:0007669"/>
    <property type="project" value="UniProtKB-EC"/>
</dbReference>
<feature type="signal peptide" evidence="12">
    <location>
        <begin position="1"/>
        <end position="20"/>
    </location>
</feature>
<accession>A0A6A6BUR6</accession>
<protein>
    <recommendedName>
        <fullName evidence="5">pectate lyase</fullName>
        <ecNumber evidence="5">4.2.2.2</ecNumber>
    </recommendedName>
</protein>
<dbReference type="GO" id="GO:0046872">
    <property type="term" value="F:metal ion binding"/>
    <property type="evidence" value="ECO:0007669"/>
    <property type="project" value="UniProtKB-KW"/>
</dbReference>
<evidence type="ECO:0000259" key="13">
    <source>
        <dbReference type="SMART" id="SM00656"/>
    </source>
</evidence>
<dbReference type="Pfam" id="PF00544">
    <property type="entry name" value="Pectate_lyase_4"/>
    <property type="match status" value="1"/>
</dbReference>
<evidence type="ECO:0000256" key="2">
    <source>
        <dbReference type="ARBA" id="ARBA00001913"/>
    </source>
</evidence>
<evidence type="ECO:0000256" key="7">
    <source>
        <dbReference type="ARBA" id="ARBA00022723"/>
    </source>
</evidence>
<dbReference type="OrthoDB" id="1637350at2759"/>
<evidence type="ECO:0000256" key="12">
    <source>
        <dbReference type="SAM" id="SignalP"/>
    </source>
</evidence>
<keyword evidence="9" id="KW-0106">Calcium</keyword>
<reference evidence="14" key="1">
    <citation type="journal article" date="2020" name="Stud. Mycol.">
        <title>101 Dothideomycetes genomes: a test case for predicting lifestyles and emergence of pathogens.</title>
        <authorList>
            <person name="Haridas S."/>
            <person name="Albert R."/>
            <person name="Binder M."/>
            <person name="Bloem J."/>
            <person name="Labutti K."/>
            <person name="Salamov A."/>
            <person name="Andreopoulos B."/>
            <person name="Baker S."/>
            <person name="Barry K."/>
            <person name="Bills G."/>
            <person name="Bluhm B."/>
            <person name="Cannon C."/>
            <person name="Castanera R."/>
            <person name="Culley D."/>
            <person name="Daum C."/>
            <person name="Ezra D."/>
            <person name="Gonzalez J."/>
            <person name="Henrissat B."/>
            <person name="Kuo A."/>
            <person name="Liang C."/>
            <person name="Lipzen A."/>
            <person name="Lutzoni F."/>
            <person name="Magnuson J."/>
            <person name="Mondo S."/>
            <person name="Nolan M."/>
            <person name="Ohm R."/>
            <person name="Pangilinan J."/>
            <person name="Park H.-J."/>
            <person name="Ramirez L."/>
            <person name="Alfaro M."/>
            <person name="Sun H."/>
            <person name="Tritt A."/>
            <person name="Yoshinaga Y."/>
            <person name="Zwiers L.-H."/>
            <person name="Turgeon B."/>
            <person name="Goodwin S."/>
            <person name="Spatafora J."/>
            <person name="Crous P."/>
            <person name="Grigoriev I."/>
        </authorList>
    </citation>
    <scope>NUCLEOTIDE SEQUENCE</scope>
    <source>
        <strain evidence="14">CBS 121167</strain>
    </source>
</reference>
<comment type="cofactor">
    <cofactor evidence="2">
        <name>Ca(2+)</name>
        <dbReference type="ChEBI" id="CHEBI:29108"/>
    </cofactor>
</comment>
<dbReference type="InterPro" id="IPR045032">
    <property type="entry name" value="PEL"/>
</dbReference>
<dbReference type="GeneID" id="54299159"/>
<evidence type="ECO:0000313" key="15">
    <source>
        <dbReference type="Proteomes" id="UP000799438"/>
    </source>
</evidence>
<dbReference type="FunFam" id="2.160.20.10:FF:000036">
    <property type="entry name" value="Pectate lyase A"/>
    <property type="match status" value="1"/>
</dbReference>
<comment type="subcellular location">
    <subcellularLocation>
        <location evidence="3 11">Secreted</location>
    </subcellularLocation>
</comment>
<keyword evidence="10 11" id="KW-0456">Lyase</keyword>
<sequence>MKATTFAAIALSTLGQLALAAPTKTEQKRGTLAKRAAITDGPDVGYATENGGTTGGAGGSTTTVSSVAEFTKAATSDDKMVIVVDGTIEGNDKVHVGSDKTIIGKDSKAVLKNIGLYVNKVSNVIIRNLSIKEVLADNGDAIGIQASKNVWVDHCDLSSNQDHGKDYYDGLLDVTHGSDYVSLTNNYIHDHYKASLVGHSNNNGDEDTGHLLVTYANNYFKNLNSRGPSYRFGKGHLFNNYYENVSDGINTRKGAQLLVESNVWEGGKKALYSTDGGYATSNDNDFGGAKHTAEEGSLSSKDFPYKYTLLGSGKVKSAVVGTAGATLSF</sequence>
<feature type="chain" id="PRO_5025609155" description="pectate lyase" evidence="12">
    <location>
        <begin position="21"/>
        <end position="329"/>
    </location>
</feature>
<keyword evidence="8 12" id="KW-0732">Signal</keyword>
<keyword evidence="7" id="KW-0479">Metal-binding</keyword>
<dbReference type="GO" id="GO:0000272">
    <property type="term" value="P:polysaccharide catabolic process"/>
    <property type="evidence" value="ECO:0007669"/>
    <property type="project" value="UniProtKB-KW"/>
</dbReference>
<dbReference type="Proteomes" id="UP000799438">
    <property type="component" value="Unassembled WGS sequence"/>
</dbReference>
<keyword evidence="11" id="KW-0119">Carbohydrate metabolism</keyword>
<keyword evidence="6 11" id="KW-0964">Secreted</keyword>
<evidence type="ECO:0000256" key="1">
    <source>
        <dbReference type="ARBA" id="ARBA00000695"/>
    </source>
</evidence>
<dbReference type="EMBL" id="ML995475">
    <property type="protein sequence ID" value="KAF2146547.1"/>
    <property type="molecule type" value="Genomic_DNA"/>
</dbReference>
<feature type="domain" description="Pectate lyase" evidence="13">
    <location>
        <begin position="57"/>
        <end position="270"/>
    </location>
</feature>
<dbReference type="Gene3D" id="2.160.20.10">
    <property type="entry name" value="Single-stranded right-handed beta-helix, Pectin lyase-like"/>
    <property type="match status" value="1"/>
</dbReference>
<dbReference type="InterPro" id="IPR012334">
    <property type="entry name" value="Pectin_lyas_fold"/>
</dbReference>
<gene>
    <name evidence="14" type="ORF">K452DRAFT_294112</name>
</gene>
<name>A0A6A6BUR6_9PEZI</name>
<keyword evidence="15" id="KW-1185">Reference proteome</keyword>
<evidence type="ECO:0000256" key="6">
    <source>
        <dbReference type="ARBA" id="ARBA00022525"/>
    </source>
</evidence>
<evidence type="ECO:0000256" key="5">
    <source>
        <dbReference type="ARBA" id="ARBA00012272"/>
    </source>
</evidence>
<evidence type="ECO:0000256" key="8">
    <source>
        <dbReference type="ARBA" id="ARBA00022729"/>
    </source>
</evidence>
<evidence type="ECO:0000256" key="4">
    <source>
        <dbReference type="ARBA" id="ARBA00010980"/>
    </source>
</evidence>